<dbReference type="Proteomes" id="UP001247805">
    <property type="component" value="Unassembled WGS sequence"/>
</dbReference>
<dbReference type="InterPro" id="IPR003594">
    <property type="entry name" value="HATPase_dom"/>
</dbReference>
<dbReference type="PANTHER" id="PTHR34220">
    <property type="entry name" value="SENSOR HISTIDINE KINASE YPDA"/>
    <property type="match status" value="1"/>
</dbReference>
<dbReference type="RefSeq" id="WP_316025831.1">
    <property type="nucleotide sequence ID" value="NZ_JAWDIO010000002.1"/>
</dbReference>
<reference evidence="2 3" key="1">
    <citation type="submission" date="2023-10" db="EMBL/GenBank/DDBJ databases">
        <title>Glaciecola aquimarina strain GGW-M5 nov., isolated from a coastal seawater.</title>
        <authorList>
            <person name="Bayburt H."/>
            <person name="Kim J.M."/>
            <person name="Choi B.J."/>
            <person name="Jeon C.O."/>
        </authorList>
    </citation>
    <scope>NUCLEOTIDE SEQUENCE [LARGE SCALE GENOMIC DNA]</scope>
    <source>
        <strain evidence="2 3">KCTC 32108</strain>
    </source>
</reference>
<dbReference type="Pfam" id="PF02518">
    <property type="entry name" value="HATPase_c"/>
    <property type="match status" value="1"/>
</dbReference>
<keyword evidence="3" id="KW-1185">Reference proteome</keyword>
<evidence type="ECO:0000313" key="2">
    <source>
        <dbReference type="EMBL" id="MDU0354216.1"/>
    </source>
</evidence>
<dbReference type="Pfam" id="PF06580">
    <property type="entry name" value="His_kinase"/>
    <property type="match status" value="1"/>
</dbReference>
<dbReference type="InterPro" id="IPR036890">
    <property type="entry name" value="HATPase_C_sf"/>
</dbReference>
<dbReference type="SMART" id="SM00387">
    <property type="entry name" value="HATPase_c"/>
    <property type="match status" value="1"/>
</dbReference>
<gene>
    <name evidence="2" type="ORF">RS130_09955</name>
</gene>
<comment type="caution">
    <text evidence="2">The sequence shown here is derived from an EMBL/GenBank/DDBJ whole genome shotgun (WGS) entry which is preliminary data.</text>
</comment>
<evidence type="ECO:0000259" key="1">
    <source>
        <dbReference type="SMART" id="SM00387"/>
    </source>
</evidence>
<dbReference type="EMBL" id="JAWDIO010000002">
    <property type="protein sequence ID" value="MDU0354216.1"/>
    <property type="molecule type" value="Genomic_DNA"/>
</dbReference>
<organism evidence="2 3">
    <name type="scientific">Paraglaciecola aquimarina</name>
    <dbReference type="NCBI Taxonomy" id="1235557"/>
    <lineage>
        <taxon>Bacteria</taxon>
        <taxon>Pseudomonadati</taxon>
        <taxon>Pseudomonadota</taxon>
        <taxon>Gammaproteobacteria</taxon>
        <taxon>Alteromonadales</taxon>
        <taxon>Alteromonadaceae</taxon>
        <taxon>Paraglaciecola</taxon>
    </lineage>
</organism>
<keyword evidence="2" id="KW-0808">Transferase</keyword>
<evidence type="ECO:0000313" key="3">
    <source>
        <dbReference type="Proteomes" id="UP001247805"/>
    </source>
</evidence>
<dbReference type="PANTHER" id="PTHR34220:SF7">
    <property type="entry name" value="SENSOR HISTIDINE KINASE YPDA"/>
    <property type="match status" value="1"/>
</dbReference>
<proteinExistence type="predicted"/>
<dbReference type="InterPro" id="IPR010559">
    <property type="entry name" value="Sig_transdc_His_kin_internal"/>
</dbReference>
<feature type="domain" description="Histidine kinase/HSP90-like ATPase" evidence="1">
    <location>
        <begin position="107"/>
        <end position="203"/>
    </location>
</feature>
<accession>A0ABU3SW25</accession>
<dbReference type="Gene3D" id="3.30.565.10">
    <property type="entry name" value="Histidine kinase-like ATPase, C-terminal domain"/>
    <property type="match status" value="1"/>
</dbReference>
<dbReference type="InterPro" id="IPR050640">
    <property type="entry name" value="Bact_2-comp_sensor_kinase"/>
</dbReference>
<dbReference type="GO" id="GO:0016301">
    <property type="term" value="F:kinase activity"/>
    <property type="evidence" value="ECO:0007669"/>
    <property type="project" value="UniProtKB-KW"/>
</dbReference>
<protein>
    <submittedName>
        <fullName evidence="2">Histidine kinase</fullName>
    </submittedName>
</protein>
<dbReference type="SUPFAM" id="SSF55874">
    <property type="entry name" value="ATPase domain of HSP90 chaperone/DNA topoisomerase II/histidine kinase"/>
    <property type="match status" value="1"/>
</dbReference>
<name>A0ABU3SW25_9ALTE</name>
<sequence>MLLLAQTFAKDAQLQMLRYQLNPHFLFNTMNAISTLIYKKDNEVAGEMLDQLCAFFRYSLDEKSLQKSTLKKELELLDLYLSIEKVRFGERLSVTVDVASDTLCAEVPTLFLQPIVENAIKYGVETRKGKGHILVSATLENQNIIILVKDDGAGEGEQSGKGFGIGLKNTRERLTALFNQESELHIENTGKGTQVYISFPFRRLEKYDS</sequence>
<keyword evidence="2" id="KW-0418">Kinase</keyword>